<dbReference type="Pfam" id="PF13375">
    <property type="entry name" value="RnfC_N"/>
    <property type="match status" value="1"/>
</dbReference>
<keyword evidence="4" id="KW-0677">Repeat</keyword>
<feature type="domain" description="4Fe-4S ferredoxin-type" evidence="8">
    <location>
        <begin position="396"/>
        <end position="426"/>
    </location>
</feature>
<dbReference type="Pfam" id="PF01512">
    <property type="entry name" value="Complex1_51K"/>
    <property type="match status" value="1"/>
</dbReference>
<dbReference type="NCBIfam" id="NF003454">
    <property type="entry name" value="PRK05035.1"/>
    <property type="match status" value="1"/>
</dbReference>
<proteinExistence type="inferred from homology"/>
<dbReference type="InterPro" id="IPR011538">
    <property type="entry name" value="Nuo51_FMN-bd"/>
</dbReference>
<evidence type="ECO:0000256" key="6">
    <source>
        <dbReference type="ARBA" id="ARBA00023004"/>
    </source>
</evidence>
<organism evidence="9">
    <name type="scientific">bioreactor metagenome</name>
    <dbReference type="NCBI Taxonomy" id="1076179"/>
    <lineage>
        <taxon>unclassified sequences</taxon>
        <taxon>metagenomes</taxon>
        <taxon>ecological metagenomes</taxon>
    </lineage>
</organism>
<name>A0A644V3Q9_9ZZZZ</name>
<dbReference type="InterPro" id="IPR017896">
    <property type="entry name" value="4Fe4S_Fe-S-bd"/>
</dbReference>
<keyword evidence="2" id="KW-0004">4Fe-4S</keyword>
<protein>
    <submittedName>
        <fullName evidence="9">Electron transport complex subunit RnfC</fullName>
    </submittedName>
</protein>
<dbReference type="PANTHER" id="PTHR43034:SF2">
    <property type="entry name" value="ION-TRANSLOCATING OXIDOREDUCTASE COMPLEX SUBUNIT C"/>
    <property type="match status" value="1"/>
</dbReference>
<dbReference type="InterPro" id="IPR017900">
    <property type="entry name" value="4Fe4S_Fe_S_CS"/>
</dbReference>
<dbReference type="InterPro" id="IPR010208">
    <property type="entry name" value="Ion_transpt_RnfC/RsxC"/>
</dbReference>
<dbReference type="Pfam" id="PF10531">
    <property type="entry name" value="SLBB"/>
    <property type="match status" value="1"/>
</dbReference>
<reference evidence="9" key="1">
    <citation type="submission" date="2019-08" db="EMBL/GenBank/DDBJ databases">
        <authorList>
            <person name="Kucharzyk K."/>
            <person name="Murdoch R.W."/>
            <person name="Higgins S."/>
            <person name="Loffler F."/>
        </authorList>
    </citation>
    <scope>NUCLEOTIDE SEQUENCE</scope>
</reference>
<keyword evidence="3" id="KW-0479">Metal-binding</keyword>
<evidence type="ECO:0000256" key="3">
    <source>
        <dbReference type="ARBA" id="ARBA00022723"/>
    </source>
</evidence>
<dbReference type="HAMAP" id="MF_00461">
    <property type="entry name" value="RsxC_RnfC"/>
    <property type="match status" value="1"/>
</dbReference>
<sequence>MKTFNKGGVHPQENKLSNDSAIEVFPLPKQAVVFVSQHLGAPSTLVVQKGDKVKAGQLIAKAEQFICANTHSPYSGTITKIDFATDFTGYKKPAVYIDVEGDVWMEDIDTSKDIVREIKLDSAQIIEKIKEMGIVGLGGAAFPTHIKYMLPQGKKADFLIINAVECEPYLTSDYRLMKEKAEECLTGIEILKKALNVDKAIVGIEANKPDAIEHLTKISKNYKGINIVPLKTKYPQGAEKQLIYALTKREVPSGKLPIEVGCVVNNIGTAQAVYYAIQKNMPLVQNILTFTGKNVKQKKNLLVRVGTPIQSVIDYCGGLPEDTGKVISGGPMMGKAISDLSAPTVKTTSALLLMSKKESSRKEETNCLRCGKCVTVCPMGLEPIKIAQLAENRLWEDTEKSYAMDCIECGSCLYTCPAGRPLLDLIRVSKNHIGDIRRKRAQR</sequence>
<accession>A0A644V3Q9</accession>
<dbReference type="InterPro" id="IPR019554">
    <property type="entry name" value="Soluble_ligand-bd"/>
</dbReference>
<keyword evidence="5" id="KW-0249">Electron transport</keyword>
<keyword evidence="1" id="KW-0813">Transport</keyword>
<evidence type="ECO:0000256" key="5">
    <source>
        <dbReference type="ARBA" id="ARBA00022982"/>
    </source>
</evidence>
<dbReference type="GO" id="GO:0016020">
    <property type="term" value="C:membrane"/>
    <property type="evidence" value="ECO:0007669"/>
    <property type="project" value="InterPro"/>
</dbReference>
<dbReference type="PANTHER" id="PTHR43034">
    <property type="entry name" value="ION-TRANSLOCATING OXIDOREDUCTASE COMPLEX SUBUNIT C"/>
    <property type="match status" value="1"/>
</dbReference>
<dbReference type="GO" id="GO:0009055">
    <property type="term" value="F:electron transfer activity"/>
    <property type="evidence" value="ECO:0007669"/>
    <property type="project" value="InterPro"/>
</dbReference>
<dbReference type="AlphaFoldDB" id="A0A644V3Q9"/>
<dbReference type="Gene3D" id="3.40.50.11540">
    <property type="entry name" value="NADH-ubiquinone oxidoreductase 51kDa subunit"/>
    <property type="match status" value="1"/>
</dbReference>
<evidence type="ECO:0000256" key="7">
    <source>
        <dbReference type="ARBA" id="ARBA00023014"/>
    </source>
</evidence>
<feature type="domain" description="4Fe-4S ferredoxin-type" evidence="8">
    <location>
        <begin position="358"/>
        <end position="387"/>
    </location>
</feature>
<dbReference type="InterPro" id="IPR037225">
    <property type="entry name" value="Nuo51_FMN-bd_sf"/>
</dbReference>
<dbReference type="PROSITE" id="PS00198">
    <property type="entry name" value="4FE4S_FER_1"/>
    <property type="match status" value="2"/>
</dbReference>
<dbReference type="Pfam" id="PF13237">
    <property type="entry name" value="Fer4_10"/>
    <property type="match status" value="1"/>
</dbReference>
<dbReference type="PROSITE" id="PS51379">
    <property type="entry name" value="4FE4S_FER_2"/>
    <property type="match status" value="2"/>
</dbReference>
<keyword evidence="7" id="KW-0411">Iron-sulfur</keyword>
<evidence type="ECO:0000256" key="4">
    <source>
        <dbReference type="ARBA" id="ARBA00022737"/>
    </source>
</evidence>
<evidence type="ECO:0000256" key="2">
    <source>
        <dbReference type="ARBA" id="ARBA00022485"/>
    </source>
</evidence>
<dbReference type="GO" id="GO:0046872">
    <property type="term" value="F:metal ion binding"/>
    <property type="evidence" value="ECO:0007669"/>
    <property type="project" value="UniProtKB-KW"/>
</dbReference>
<dbReference type="SUPFAM" id="SSF46548">
    <property type="entry name" value="alpha-helical ferredoxin"/>
    <property type="match status" value="1"/>
</dbReference>
<evidence type="ECO:0000313" key="9">
    <source>
        <dbReference type="EMBL" id="MPL85837.1"/>
    </source>
</evidence>
<dbReference type="NCBIfam" id="TIGR01945">
    <property type="entry name" value="rnfC"/>
    <property type="match status" value="1"/>
</dbReference>
<comment type="caution">
    <text evidence="9">The sequence shown here is derived from an EMBL/GenBank/DDBJ whole genome shotgun (WGS) entry which is preliminary data.</text>
</comment>
<dbReference type="EMBL" id="VSSQ01000212">
    <property type="protein sequence ID" value="MPL85837.1"/>
    <property type="molecule type" value="Genomic_DNA"/>
</dbReference>
<evidence type="ECO:0000259" key="8">
    <source>
        <dbReference type="PROSITE" id="PS51379"/>
    </source>
</evidence>
<evidence type="ECO:0000256" key="1">
    <source>
        <dbReference type="ARBA" id="ARBA00022448"/>
    </source>
</evidence>
<dbReference type="InterPro" id="IPR026902">
    <property type="entry name" value="RnfC_N"/>
</dbReference>
<dbReference type="Gene3D" id="3.30.70.20">
    <property type="match status" value="1"/>
</dbReference>
<dbReference type="GO" id="GO:0051539">
    <property type="term" value="F:4 iron, 4 sulfur cluster binding"/>
    <property type="evidence" value="ECO:0007669"/>
    <property type="project" value="UniProtKB-KW"/>
</dbReference>
<dbReference type="SUPFAM" id="SSF142019">
    <property type="entry name" value="Nqo1 FMN-binding domain-like"/>
    <property type="match status" value="1"/>
</dbReference>
<gene>
    <name evidence="9" type="primary">rnfC_6</name>
    <name evidence="9" type="ORF">SDC9_31811</name>
</gene>
<keyword evidence="6" id="KW-0408">Iron</keyword>